<proteinExistence type="predicted"/>
<gene>
    <name evidence="1" type="ORF">BJ138DRAFT_1107059</name>
</gene>
<keyword evidence="2" id="KW-1185">Reference proteome</keyword>
<sequence>MNPLISRIPRFINCSNITESDPKNNAGQSWCWVVPKGASVPTGTFVLTGGPQASTPPRTPILHSNSRKNHTGLLGYPCVITILRSLPRFKYVHVSKGISRTLINEVEPPRVESLGPQRSPSGMPKDPGGLVEAFRGIAQMDTSSRALEERVRELKLEYGTTDSAAHERESLSGEKERELRKRAKVKRWRSYVCKCGSDTQGKPTMVYTPKSSFTGGKR</sequence>
<comment type="caution">
    <text evidence="1">The sequence shown here is derived from an EMBL/GenBank/DDBJ whole genome shotgun (WGS) entry which is preliminary data.</text>
</comment>
<name>A0ACB7ZSW2_9AGAM</name>
<organism evidence="1 2">
    <name type="scientific">Hygrophoropsis aurantiaca</name>
    <dbReference type="NCBI Taxonomy" id="72124"/>
    <lineage>
        <taxon>Eukaryota</taxon>
        <taxon>Fungi</taxon>
        <taxon>Dikarya</taxon>
        <taxon>Basidiomycota</taxon>
        <taxon>Agaricomycotina</taxon>
        <taxon>Agaricomycetes</taxon>
        <taxon>Agaricomycetidae</taxon>
        <taxon>Boletales</taxon>
        <taxon>Coniophorineae</taxon>
        <taxon>Hygrophoropsidaceae</taxon>
        <taxon>Hygrophoropsis</taxon>
    </lineage>
</organism>
<dbReference type="EMBL" id="MU268583">
    <property type="protein sequence ID" value="KAH7904166.1"/>
    <property type="molecule type" value="Genomic_DNA"/>
</dbReference>
<evidence type="ECO:0000313" key="1">
    <source>
        <dbReference type="EMBL" id="KAH7904166.1"/>
    </source>
</evidence>
<protein>
    <submittedName>
        <fullName evidence="1">Uncharacterized protein</fullName>
    </submittedName>
</protein>
<accession>A0ACB7ZSW2</accession>
<reference evidence="1" key="1">
    <citation type="journal article" date="2021" name="New Phytol.">
        <title>Evolutionary innovations through gain and loss of genes in the ectomycorrhizal Boletales.</title>
        <authorList>
            <person name="Wu G."/>
            <person name="Miyauchi S."/>
            <person name="Morin E."/>
            <person name="Kuo A."/>
            <person name="Drula E."/>
            <person name="Varga T."/>
            <person name="Kohler A."/>
            <person name="Feng B."/>
            <person name="Cao Y."/>
            <person name="Lipzen A."/>
            <person name="Daum C."/>
            <person name="Hundley H."/>
            <person name="Pangilinan J."/>
            <person name="Johnson J."/>
            <person name="Barry K."/>
            <person name="LaButti K."/>
            <person name="Ng V."/>
            <person name="Ahrendt S."/>
            <person name="Min B."/>
            <person name="Choi I.G."/>
            <person name="Park H."/>
            <person name="Plett J.M."/>
            <person name="Magnuson J."/>
            <person name="Spatafora J.W."/>
            <person name="Nagy L.G."/>
            <person name="Henrissat B."/>
            <person name="Grigoriev I.V."/>
            <person name="Yang Z.L."/>
            <person name="Xu J."/>
            <person name="Martin F.M."/>
        </authorList>
    </citation>
    <scope>NUCLEOTIDE SEQUENCE</scope>
    <source>
        <strain evidence="1">ATCC 28755</strain>
    </source>
</reference>
<evidence type="ECO:0000313" key="2">
    <source>
        <dbReference type="Proteomes" id="UP000790377"/>
    </source>
</evidence>
<dbReference type="Proteomes" id="UP000790377">
    <property type="component" value="Unassembled WGS sequence"/>
</dbReference>